<proteinExistence type="predicted"/>
<sequence length="297" mass="34307">MPPVSRTTGTPRDTNKTSETKSGAGWLSASACRTQTNPTSAAFFDLTRTDRYMQTRSRAAFTRQRPAGLQKTRKSRCRKRGCVALPTRCSMRLSGVSLPSTPISRAVPPPRSRYTVTPLALPVVCPAVVPLSVNQCGARVNPLHPPAERRRTVSLETLAAHHYNQQRVQVMQQKEYCRYHQSWQRPFYGSRADKEEYRQEVRALLKRQIREKWEGQRQALASRMREVEAVREADRLVLNQDLEQNWTRARALTVFRDENKRLMEQSWKERSVSRSLEALRERELLQYNPINWSGTLK</sequence>
<name>A0ABR0YMS3_HUSHU</name>
<dbReference type="EMBL" id="JAHFZB010000026">
    <property type="protein sequence ID" value="KAK6473843.1"/>
    <property type="molecule type" value="Genomic_DNA"/>
</dbReference>
<evidence type="ECO:0000256" key="1">
    <source>
        <dbReference type="SAM" id="MobiDB-lite"/>
    </source>
</evidence>
<keyword evidence="3" id="KW-1185">Reference proteome</keyword>
<gene>
    <name evidence="2" type="ORF">HHUSO_G25937</name>
</gene>
<accession>A0ABR0YMS3</accession>
<organism evidence="2 3">
    <name type="scientific">Huso huso</name>
    <name type="common">Beluga</name>
    <name type="synonym">Acipenser huso</name>
    <dbReference type="NCBI Taxonomy" id="61971"/>
    <lineage>
        <taxon>Eukaryota</taxon>
        <taxon>Metazoa</taxon>
        <taxon>Chordata</taxon>
        <taxon>Craniata</taxon>
        <taxon>Vertebrata</taxon>
        <taxon>Euteleostomi</taxon>
        <taxon>Actinopterygii</taxon>
        <taxon>Chondrostei</taxon>
        <taxon>Acipenseriformes</taxon>
        <taxon>Acipenseridae</taxon>
        <taxon>Huso</taxon>
    </lineage>
</organism>
<dbReference type="Proteomes" id="UP001369086">
    <property type="component" value="Unassembled WGS sequence"/>
</dbReference>
<reference evidence="2 3" key="1">
    <citation type="submission" date="2021-05" db="EMBL/GenBank/DDBJ databases">
        <authorList>
            <person name="Zahm M."/>
            <person name="Klopp C."/>
            <person name="Cabau C."/>
            <person name="Kuhl H."/>
            <person name="Suciu R."/>
            <person name="Ciorpac M."/>
            <person name="Holostenco D."/>
            <person name="Gessner J."/>
            <person name="Wuertz S."/>
            <person name="Hohne C."/>
            <person name="Stock M."/>
            <person name="Gislard M."/>
            <person name="Lluch J."/>
            <person name="Milhes M."/>
            <person name="Lampietro C."/>
            <person name="Lopez Roques C."/>
            <person name="Donnadieu C."/>
            <person name="Du K."/>
            <person name="Schartl M."/>
            <person name="Guiguen Y."/>
        </authorList>
    </citation>
    <scope>NUCLEOTIDE SEQUENCE [LARGE SCALE GENOMIC DNA]</scope>
    <source>
        <strain evidence="2">Hh-F2</strain>
        <tissue evidence="2">Blood</tissue>
    </source>
</reference>
<feature type="region of interest" description="Disordered" evidence="1">
    <location>
        <begin position="1"/>
        <end position="27"/>
    </location>
</feature>
<evidence type="ECO:0000313" key="3">
    <source>
        <dbReference type="Proteomes" id="UP001369086"/>
    </source>
</evidence>
<comment type="caution">
    <text evidence="2">The sequence shown here is derived from an EMBL/GenBank/DDBJ whole genome shotgun (WGS) entry which is preliminary data.</text>
</comment>
<protein>
    <submittedName>
        <fullName evidence="2">Uncharacterized protein</fullName>
    </submittedName>
</protein>
<evidence type="ECO:0000313" key="2">
    <source>
        <dbReference type="EMBL" id="KAK6473843.1"/>
    </source>
</evidence>
<dbReference type="PROSITE" id="PS51257">
    <property type="entry name" value="PROKAR_LIPOPROTEIN"/>
    <property type="match status" value="1"/>
</dbReference>
<feature type="compositionally biased region" description="Polar residues" evidence="1">
    <location>
        <begin position="1"/>
        <end position="12"/>
    </location>
</feature>